<gene>
    <name evidence="1" type="ORF">CN689_26405</name>
</gene>
<organism evidence="1 2">
    <name type="scientific">Peribacillus butanolivorans</name>
    <dbReference type="NCBI Taxonomy" id="421767"/>
    <lineage>
        <taxon>Bacteria</taxon>
        <taxon>Bacillati</taxon>
        <taxon>Bacillota</taxon>
        <taxon>Bacilli</taxon>
        <taxon>Bacillales</taxon>
        <taxon>Bacillaceae</taxon>
        <taxon>Peribacillus</taxon>
    </lineage>
</organism>
<dbReference type="RefSeq" id="WP_098177993.1">
    <property type="nucleotide sequence ID" value="NZ_NUEQ01000118.1"/>
</dbReference>
<name>A0AAX0RUX2_9BACI</name>
<dbReference type="AlphaFoldDB" id="A0AAX0RUX2"/>
<dbReference type="Proteomes" id="UP000220106">
    <property type="component" value="Unassembled WGS sequence"/>
</dbReference>
<reference evidence="1 2" key="1">
    <citation type="submission" date="2017-09" db="EMBL/GenBank/DDBJ databases">
        <title>Large-scale bioinformatics analysis of Bacillus genomes uncovers conserved roles of natural products in bacterial physiology.</title>
        <authorList>
            <consortium name="Agbiome Team Llc"/>
            <person name="Bleich R.M."/>
            <person name="Kirk G.J."/>
            <person name="Santa Maria K.C."/>
            <person name="Allen S.E."/>
            <person name="Farag S."/>
            <person name="Shank E.A."/>
            <person name="Bowers A."/>
        </authorList>
    </citation>
    <scope>NUCLEOTIDE SEQUENCE [LARGE SCALE GENOMIC DNA]</scope>
    <source>
        <strain evidence="1 2">AFS003229</strain>
    </source>
</reference>
<comment type="caution">
    <text evidence="1">The sequence shown here is derived from an EMBL/GenBank/DDBJ whole genome shotgun (WGS) entry which is preliminary data.</text>
</comment>
<evidence type="ECO:0000313" key="2">
    <source>
        <dbReference type="Proteomes" id="UP000220106"/>
    </source>
</evidence>
<evidence type="ECO:0000313" key="1">
    <source>
        <dbReference type="EMBL" id="PEJ25044.1"/>
    </source>
</evidence>
<dbReference type="EMBL" id="NUEQ01000118">
    <property type="protein sequence ID" value="PEJ25044.1"/>
    <property type="molecule type" value="Genomic_DNA"/>
</dbReference>
<accession>A0AAX0RUX2</accession>
<sequence length="81" mass="9094">MSNDKIDLFFVQDSNLISIPNDNPQTGLQTTILSLPISTTGQPIKLDSMCSVQMIVDNLSDPVSYAIRYFLFRDNIQLVQT</sequence>
<protein>
    <submittedName>
        <fullName evidence="1">Uncharacterized protein</fullName>
    </submittedName>
</protein>
<proteinExistence type="predicted"/>